<accession>A0A9X5N6Z7</accession>
<protein>
    <submittedName>
        <fullName evidence="1">Uncharacterized protein</fullName>
    </submittedName>
</protein>
<dbReference type="EMBL" id="LXLI01000017">
    <property type="protein sequence ID" value="OFC94616.1"/>
    <property type="molecule type" value="Genomic_DNA"/>
</dbReference>
<gene>
    <name evidence="1" type="ORF">BTGOE4_10060</name>
</gene>
<evidence type="ECO:0000313" key="2">
    <source>
        <dbReference type="Proteomes" id="UP000175994"/>
    </source>
</evidence>
<reference evidence="1 2" key="1">
    <citation type="submission" date="2016-04" db="EMBL/GenBank/DDBJ databases">
        <title>Bacillus thuringiensis and Bacillus weihenstephanensis as novel biocontrol agents of wilt causing Verticillium species.</title>
        <authorList>
            <person name="Hollensteiner J."/>
            <person name="Wemheuer F."/>
            <person name="Harting R."/>
            <person name="Kolarzyk A."/>
            <person name="Diaz-Valerio S."/>
            <person name="Poehlein A."/>
            <person name="Brzuszkiewicz E."/>
            <person name="Nesemann K."/>
            <person name="Braus-Stromeyer S."/>
            <person name="Braus G."/>
            <person name="Daniel R."/>
            <person name="Liesegang H."/>
        </authorList>
    </citation>
    <scope>NUCLEOTIDE SEQUENCE [LARGE SCALE GENOMIC DNA]</scope>
    <source>
        <strain evidence="1 2">GOE4</strain>
    </source>
</reference>
<dbReference type="AlphaFoldDB" id="A0A9X5N6Z7"/>
<evidence type="ECO:0000313" key="1">
    <source>
        <dbReference type="EMBL" id="OFC94616.1"/>
    </source>
</evidence>
<dbReference type="RefSeq" id="WP_171902996.1">
    <property type="nucleotide sequence ID" value="NZ_LXLI01000017.1"/>
</dbReference>
<sequence>MKKETKIQVEGELKKVESDISNLEYHLVMMDGERQKTRKALDELKIRKKELKSYL</sequence>
<proteinExistence type="predicted"/>
<dbReference type="Proteomes" id="UP000175994">
    <property type="component" value="Unassembled WGS sequence"/>
</dbReference>
<comment type="caution">
    <text evidence="1">The sequence shown here is derived from an EMBL/GenBank/DDBJ whole genome shotgun (WGS) entry which is preliminary data.</text>
</comment>
<organism evidence="1 2">
    <name type="scientific">Bacillus thuringiensis</name>
    <dbReference type="NCBI Taxonomy" id="1428"/>
    <lineage>
        <taxon>Bacteria</taxon>
        <taxon>Bacillati</taxon>
        <taxon>Bacillota</taxon>
        <taxon>Bacilli</taxon>
        <taxon>Bacillales</taxon>
        <taxon>Bacillaceae</taxon>
        <taxon>Bacillus</taxon>
        <taxon>Bacillus cereus group</taxon>
    </lineage>
</organism>
<name>A0A9X5N6Z7_BACTU</name>